<dbReference type="OrthoDB" id="269293at2157"/>
<dbReference type="InterPro" id="IPR002716">
    <property type="entry name" value="PIN_dom"/>
</dbReference>
<dbReference type="InterPro" id="IPR029060">
    <property type="entry name" value="PIN-like_dom_sf"/>
</dbReference>
<dbReference type="EMBL" id="CP001899">
    <property type="protein sequence ID" value="ADC66045.1"/>
    <property type="molecule type" value="Genomic_DNA"/>
</dbReference>
<dbReference type="PANTHER" id="PTHR35901">
    <property type="entry name" value="RIBONUCLEASE VAPC3"/>
    <property type="match status" value="1"/>
</dbReference>
<accession>D3RZY2</accession>
<dbReference type="Pfam" id="PF01850">
    <property type="entry name" value="PIN"/>
    <property type="match status" value="1"/>
</dbReference>
<evidence type="ECO:0000313" key="4">
    <source>
        <dbReference type="Proteomes" id="UP000002613"/>
    </source>
</evidence>
<dbReference type="InterPro" id="IPR044153">
    <property type="entry name" value="PIN_Pae0151-like"/>
</dbReference>
<keyword evidence="1" id="KW-0460">Magnesium</keyword>
<dbReference type="Proteomes" id="UP000002613">
    <property type="component" value="Chromosome"/>
</dbReference>
<reference evidence="4" key="1">
    <citation type="submission" date="2010-02" db="EMBL/GenBank/DDBJ databases">
        <title>Complete sequence of Ferroglobus placidus DSM 10642.</title>
        <authorList>
            <consortium name="US DOE Joint Genome Institute"/>
            <person name="Lucas S."/>
            <person name="Copeland A."/>
            <person name="Lapidus A."/>
            <person name="Cheng J.-F."/>
            <person name="Bruce D."/>
            <person name="Goodwin L."/>
            <person name="Pitluck S."/>
            <person name="Saunders E."/>
            <person name="Brettin T."/>
            <person name="Detter J.C."/>
            <person name="Han C."/>
            <person name="Tapia R."/>
            <person name="Larimer F."/>
            <person name="Land M."/>
            <person name="Hauser L."/>
            <person name="Kyrpides N."/>
            <person name="Ivanova N."/>
            <person name="Holmes D."/>
            <person name="Lovley D."/>
            <person name="Kyrpides N."/>
            <person name="Anderson I.J."/>
            <person name="Woyke T."/>
        </authorList>
    </citation>
    <scope>NUCLEOTIDE SEQUENCE [LARGE SCALE GENOMIC DNA]</scope>
    <source>
        <strain evidence="4">DSM 10642 / AEDII12DO</strain>
    </source>
</reference>
<dbReference type="AlphaFoldDB" id="D3RZY2"/>
<sequence length="138" mass="15866">MEKVVADASVIVKWFVDEVYSKNARKLRDEYINGSVEIISPELMPYEVLNALKHKGLFNKEEIVTAARVITLYGFRLYPLTGKLAERTAEIAVENDLTIYDASYIALAEEQKAKLYTADEKLIEKAKFDFVMHIREFV</sequence>
<dbReference type="STRING" id="589924.Ferp_1905"/>
<organism evidence="3 4">
    <name type="scientific">Ferroglobus placidus (strain DSM 10642 / AEDII12DO)</name>
    <dbReference type="NCBI Taxonomy" id="589924"/>
    <lineage>
        <taxon>Archaea</taxon>
        <taxon>Methanobacteriati</taxon>
        <taxon>Methanobacteriota</taxon>
        <taxon>Archaeoglobi</taxon>
        <taxon>Archaeoglobales</taxon>
        <taxon>Archaeoglobaceae</taxon>
        <taxon>Ferroglobus</taxon>
    </lineage>
</organism>
<dbReference type="eggNOG" id="arCOG00727">
    <property type="taxonomic scope" value="Archaea"/>
</dbReference>
<proteinExistence type="predicted"/>
<evidence type="ECO:0000259" key="2">
    <source>
        <dbReference type="Pfam" id="PF01850"/>
    </source>
</evidence>
<dbReference type="SUPFAM" id="SSF88723">
    <property type="entry name" value="PIN domain-like"/>
    <property type="match status" value="1"/>
</dbReference>
<name>D3RZY2_FERPA</name>
<gene>
    <name evidence="3" type="ordered locus">Ferp_1905</name>
</gene>
<dbReference type="HOGENOM" id="CLU_121774_1_0_2"/>
<dbReference type="KEGG" id="fpl:Ferp_1905"/>
<keyword evidence="4" id="KW-1185">Reference proteome</keyword>
<dbReference type="PANTHER" id="PTHR35901:SF1">
    <property type="entry name" value="EXONUCLEASE VAPC9"/>
    <property type="match status" value="1"/>
</dbReference>
<dbReference type="InterPro" id="IPR051619">
    <property type="entry name" value="TypeII_TA_RNase_PINc/VapC"/>
</dbReference>
<dbReference type="GeneID" id="8779436"/>
<evidence type="ECO:0000313" key="3">
    <source>
        <dbReference type="EMBL" id="ADC66045.1"/>
    </source>
</evidence>
<protein>
    <submittedName>
        <fullName evidence="3">PilT protein domain protein</fullName>
    </submittedName>
</protein>
<dbReference type="CDD" id="cd09873">
    <property type="entry name" value="PIN_Pae0151-like"/>
    <property type="match status" value="1"/>
</dbReference>
<dbReference type="RefSeq" id="WP_012966384.1">
    <property type="nucleotide sequence ID" value="NC_013849.1"/>
</dbReference>
<dbReference type="PaxDb" id="589924-Ferp_1905"/>
<feature type="domain" description="PIN" evidence="2">
    <location>
        <begin position="4"/>
        <end position="126"/>
    </location>
</feature>
<evidence type="ECO:0000256" key="1">
    <source>
        <dbReference type="ARBA" id="ARBA00022842"/>
    </source>
</evidence>
<dbReference type="Gene3D" id="3.40.50.1010">
    <property type="entry name" value="5'-nuclease"/>
    <property type="match status" value="1"/>
</dbReference>
<reference evidence="3 4" key="2">
    <citation type="journal article" date="2011" name="Stand. Genomic Sci.">
        <title>Complete genome sequence of Ferroglobus placidus AEDII12DO.</title>
        <authorList>
            <person name="Anderson I."/>
            <person name="Risso C."/>
            <person name="Holmes D."/>
            <person name="Lucas S."/>
            <person name="Copeland A."/>
            <person name="Lapidus A."/>
            <person name="Cheng J.F."/>
            <person name="Bruce D."/>
            <person name="Goodwin L."/>
            <person name="Pitluck S."/>
            <person name="Saunders E."/>
            <person name="Brettin T."/>
            <person name="Detter J.C."/>
            <person name="Han C."/>
            <person name="Tapia R."/>
            <person name="Larimer F."/>
            <person name="Land M."/>
            <person name="Hauser L."/>
            <person name="Woyke T."/>
            <person name="Lovley D."/>
            <person name="Kyrpides N."/>
            <person name="Ivanova N."/>
        </authorList>
    </citation>
    <scope>NUCLEOTIDE SEQUENCE [LARGE SCALE GENOMIC DNA]</scope>
    <source>
        <strain evidence="4">DSM 10642 / AEDII12DO</strain>
    </source>
</reference>